<dbReference type="InterPro" id="IPR047650">
    <property type="entry name" value="Transpos_IS110"/>
</dbReference>
<evidence type="ECO:0000259" key="1">
    <source>
        <dbReference type="Pfam" id="PF01548"/>
    </source>
</evidence>
<sequence length="343" mass="37888">MQIAILGIDLGKNSCSMAGLDEAGRVLLRRRVRRESVIKFVSGLPACVVAMEACGGAHHLGRLFQKQGHEVRLMPPEYVRPYVKAQKNDDRDAEAIAEAASRPAMRFVELKSEEQLDMQILHRARDRLVAERTALINQLRAILLERGIIMSRGRRKLETSLAMLMDADIASVSPRIRTLIEDMQGQWHDLDRRIAAFDEEFKAYARSDKACRLLVTIPGVGPLNATAFVAAIDNAQAFGHGRDLAAWLGLVPRQMTTGGRPKLLGISKRGNGYLRKMLIHGARAALPTLSKGQTILGSWLRSLLARAHINKVVVALAAKMARIIWCVLRNGTAFEAVAVREPA</sequence>
<gene>
    <name evidence="3" type="ORF">BES08_30705</name>
</gene>
<evidence type="ECO:0000259" key="2">
    <source>
        <dbReference type="Pfam" id="PF02371"/>
    </source>
</evidence>
<dbReference type="KEGG" id="nre:BES08_30705"/>
<dbReference type="EMBL" id="CP017078">
    <property type="protein sequence ID" value="AOR81228.1"/>
    <property type="molecule type" value="Genomic_DNA"/>
</dbReference>
<keyword evidence="3" id="KW-0614">Plasmid</keyword>
<proteinExistence type="predicted"/>
<dbReference type="AlphaFoldDB" id="A0A1D8AGL0"/>
<dbReference type="PANTHER" id="PTHR33055:SF3">
    <property type="entry name" value="PUTATIVE TRANSPOSASE FOR IS117-RELATED"/>
    <property type="match status" value="1"/>
</dbReference>
<dbReference type="GO" id="GO:0006313">
    <property type="term" value="P:DNA transposition"/>
    <property type="evidence" value="ECO:0007669"/>
    <property type="project" value="InterPro"/>
</dbReference>
<reference evidence="4" key="1">
    <citation type="journal article" date="2017" name="J. Biotechnol.">
        <title>Complete genome sequence of Novosphingobium resinovorum SA1, a versatile xenobiotic-degrading bacterium capable of utilizing sulfanilic acid.</title>
        <authorList>
            <person name="Hegedus B."/>
            <person name="Kos P.B."/>
            <person name="Balint B."/>
            <person name="Maroti G."/>
            <person name="Gan H.M."/>
            <person name="Perei K."/>
            <person name="Rakhely G."/>
        </authorList>
    </citation>
    <scope>NUCLEOTIDE SEQUENCE [LARGE SCALE GENOMIC DNA]</scope>
    <source>
        <strain evidence="4">SA1</strain>
    </source>
</reference>
<keyword evidence="4" id="KW-1185">Reference proteome</keyword>
<evidence type="ECO:0000313" key="4">
    <source>
        <dbReference type="Proteomes" id="UP000094626"/>
    </source>
</evidence>
<feature type="domain" description="Transposase IS110-like N-terminal" evidence="1">
    <location>
        <begin position="6"/>
        <end position="144"/>
    </location>
</feature>
<dbReference type="RefSeq" id="WP_069710361.1">
    <property type="nucleotide sequence ID" value="NZ_CP017078.1"/>
</dbReference>
<accession>A0A1D8AGL0</accession>
<dbReference type="InterPro" id="IPR002525">
    <property type="entry name" value="Transp_IS110-like_N"/>
</dbReference>
<dbReference type="GO" id="GO:0003677">
    <property type="term" value="F:DNA binding"/>
    <property type="evidence" value="ECO:0007669"/>
    <property type="project" value="InterPro"/>
</dbReference>
<dbReference type="OrthoDB" id="5289737at2"/>
<geneLocation type="plasmid" evidence="3 4">
    <name>pSA3</name>
</geneLocation>
<organism evidence="3 4">
    <name type="scientific">Novosphingobium resinovorum</name>
    <dbReference type="NCBI Taxonomy" id="158500"/>
    <lineage>
        <taxon>Bacteria</taxon>
        <taxon>Pseudomonadati</taxon>
        <taxon>Pseudomonadota</taxon>
        <taxon>Alphaproteobacteria</taxon>
        <taxon>Sphingomonadales</taxon>
        <taxon>Sphingomonadaceae</taxon>
        <taxon>Novosphingobium</taxon>
    </lineage>
</organism>
<dbReference type="GO" id="GO:0004803">
    <property type="term" value="F:transposase activity"/>
    <property type="evidence" value="ECO:0007669"/>
    <property type="project" value="InterPro"/>
</dbReference>
<dbReference type="Pfam" id="PF01548">
    <property type="entry name" value="DEDD_Tnp_IS110"/>
    <property type="match status" value="1"/>
</dbReference>
<dbReference type="Pfam" id="PF02371">
    <property type="entry name" value="Transposase_20"/>
    <property type="match status" value="1"/>
</dbReference>
<dbReference type="PANTHER" id="PTHR33055">
    <property type="entry name" value="TRANSPOSASE FOR INSERTION SEQUENCE ELEMENT IS1111A"/>
    <property type="match status" value="1"/>
</dbReference>
<dbReference type="Proteomes" id="UP000094626">
    <property type="component" value="Plasmid pSA3"/>
</dbReference>
<evidence type="ECO:0000313" key="3">
    <source>
        <dbReference type="EMBL" id="AOR81228.1"/>
    </source>
</evidence>
<protein>
    <submittedName>
        <fullName evidence="3">IS110 family transposase</fullName>
    </submittedName>
</protein>
<name>A0A1D8AGL0_9SPHN</name>
<dbReference type="NCBIfam" id="NF033542">
    <property type="entry name" value="transpos_IS110"/>
    <property type="match status" value="1"/>
</dbReference>
<dbReference type="InterPro" id="IPR003346">
    <property type="entry name" value="Transposase_20"/>
</dbReference>
<feature type="domain" description="Transposase IS116/IS110/IS902 C-terminal" evidence="2">
    <location>
        <begin position="211"/>
        <end position="286"/>
    </location>
</feature>